<sequence length="58" mass="6765">MANNQTRIDCFKCKLFYITWDNKFPYGCKAMNFKSRVIPSLEVYKASGTSCLKFEKKA</sequence>
<gene>
    <name evidence="1" type="ORF">MBAV_003876</name>
</gene>
<accession>A0A0F3GTD8</accession>
<comment type="caution">
    <text evidence="1">The sequence shown here is derived from an EMBL/GenBank/DDBJ whole genome shotgun (WGS) entry which is preliminary data.</text>
</comment>
<evidence type="ECO:0008006" key="3">
    <source>
        <dbReference type="Google" id="ProtNLM"/>
    </source>
</evidence>
<organism evidence="1 2">
    <name type="scientific">Candidatus Magnetobacterium bavaricum</name>
    <dbReference type="NCBI Taxonomy" id="29290"/>
    <lineage>
        <taxon>Bacteria</taxon>
        <taxon>Pseudomonadati</taxon>
        <taxon>Nitrospirota</taxon>
        <taxon>Thermodesulfovibrionia</taxon>
        <taxon>Thermodesulfovibrionales</taxon>
        <taxon>Candidatus Magnetobacteriaceae</taxon>
        <taxon>Candidatus Magnetobacterium</taxon>
    </lineage>
</organism>
<name>A0A0F3GTD8_9BACT</name>
<evidence type="ECO:0000313" key="2">
    <source>
        <dbReference type="Proteomes" id="UP000033423"/>
    </source>
</evidence>
<keyword evidence="2" id="KW-1185">Reference proteome</keyword>
<protein>
    <recommendedName>
        <fullName evidence="3">Uracil-DNA glycosylase</fullName>
    </recommendedName>
</protein>
<proteinExistence type="predicted"/>
<evidence type="ECO:0000313" key="1">
    <source>
        <dbReference type="EMBL" id="KJU83938.1"/>
    </source>
</evidence>
<dbReference type="AlphaFoldDB" id="A0A0F3GTD8"/>
<dbReference type="EMBL" id="LACI01001678">
    <property type="protein sequence ID" value="KJU83938.1"/>
    <property type="molecule type" value="Genomic_DNA"/>
</dbReference>
<reference evidence="1 2" key="1">
    <citation type="submission" date="2015-02" db="EMBL/GenBank/DDBJ databases">
        <title>Single-cell genomics of uncultivated deep-branching MTB reveals a conserved set of magnetosome genes.</title>
        <authorList>
            <person name="Kolinko S."/>
            <person name="Richter M."/>
            <person name="Glockner F.O."/>
            <person name="Brachmann A."/>
            <person name="Schuler D."/>
        </authorList>
    </citation>
    <scope>NUCLEOTIDE SEQUENCE [LARGE SCALE GENOMIC DNA]</scope>
    <source>
        <strain evidence="1">TM-1</strain>
    </source>
</reference>
<dbReference type="Proteomes" id="UP000033423">
    <property type="component" value="Unassembled WGS sequence"/>
</dbReference>